<dbReference type="InterPro" id="IPR029044">
    <property type="entry name" value="Nucleotide-diphossugar_trans"/>
</dbReference>
<evidence type="ECO:0000313" key="2">
    <source>
        <dbReference type="EMBL" id="NBI29822.1"/>
    </source>
</evidence>
<dbReference type="InterPro" id="IPR001173">
    <property type="entry name" value="Glyco_trans_2-like"/>
</dbReference>
<dbReference type="SUPFAM" id="SSF53448">
    <property type="entry name" value="Nucleotide-diphospho-sugar transferases"/>
    <property type="match status" value="1"/>
</dbReference>
<dbReference type="InterPro" id="IPR050834">
    <property type="entry name" value="Glycosyltransf_2"/>
</dbReference>
<protein>
    <submittedName>
        <fullName evidence="2">Glycosyltransferase</fullName>
    </submittedName>
</protein>
<keyword evidence="3" id="KW-1185">Reference proteome</keyword>
<dbReference type="GO" id="GO:0016740">
    <property type="term" value="F:transferase activity"/>
    <property type="evidence" value="ECO:0007669"/>
    <property type="project" value="UniProtKB-KW"/>
</dbReference>
<name>A0A6N9Q4S7_9BACL</name>
<evidence type="ECO:0000313" key="3">
    <source>
        <dbReference type="Proteomes" id="UP000448943"/>
    </source>
</evidence>
<reference evidence="2 3" key="1">
    <citation type="submission" date="2019-01" db="EMBL/GenBank/DDBJ databases">
        <title>Chengkuizengella sp. nov., isolated from deep-sea sediment of East Pacific Ocean.</title>
        <authorList>
            <person name="Yang J."/>
            <person name="Lai Q."/>
            <person name="Shao Z."/>
        </authorList>
    </citation>
    <scope>NUCLEOTIDE SEQUENCE [LARGE SCALE GENOMIC DNA]</scope>
    <source>
        <strain evidence="2 3">YPA3-1-1</strain>
    </source>
</reference>
<sequence length="315" mass="36707">MNSFKKLSFPSIKVKHMDVSVIIPVYNQPHALDLCLEGFCVQTTSQIQFEIIIIDDGSEDDITPFIKKWEGKIEHLIYIRTENVGRASARNMGLKISRGNVVVLNDADRIPDPHFIQAHHILHRNNSNFISVGQIRELYFSNIQHNRDVIKSCVTDAKLYKIPSYCKMVYQCYDEAGMSISSIPWISTFSGNLSFRRSILERVGMFEETFLKWGFEHFELGYRAFKRNYQFVYNKSAINYHLAHKRPTGFYKKSIEESLEILYRLHPKDEMKYFKQFFLGSLSLQQFEQKVSGKLPVWNHNQASSHVLVFNSDEG</sequence>
<dbReference type="Pfam" id="PF00535">
    <property type="entry name" value="Glycos_transf_2"/>
    <property type="match status" value="1"/>
</dbReference>
<dbReference type="AlphaFoldDB" id="A0A6N9Q4S7"/>
<gene>
    <name evidence="2" type="ORF">ERL59_12725</name>
</gene>
<dbReference type="PANTHER" id="PTHR43685">
    <property type="entry name" value="GLYCOSYLTRANSFERASE"/>
    <property type="match status" value="1"/>
</dbReference>
<dbReference type="EMBL" id="SIJB01000028">
    <property type="protein sequence ID" value="NBI29822.1"/>
    <property type="molecule type" value="Genomic_DNA"/>
</dbReference>
<dbReference type="RefSeq" id="WP_160646632.1">
    <property type="nucleotide sequence ID" value="NZ_SIJB01000028.1"/>
</dbReference>
<dbReference type="PANTHER" id="PTHR43685:SF2">
    <property type="entry name" value="GLYCOSYLTRANSFERASE 2-LIKE DOMAIN-CONTAINING PROTEIN"/>
    <property type="match status" value="1"/>
</dbReference>
<proteinExistence type="predicted"/>
<comment type="caution">
    <text evidence="2">The sequence shown here is derived from an EMBL/GenBank/DDBJ whole genome shotgun (WGS) entry which is preliminary data.</text>
</comment>
<dbReference type="Gene3D" id="3.90.550.10">
    <property type="entry name" value="Spore Coat Polysaccharide Biosynthesis Protein SpsA, Chain A"/>
    <property type="match status" value="1"/>
</dbReference>
<dbReference type="OrthoDB" id="9812302at2"/>
<keyword evidence="2" id="KW-0808">Transferase</keyword>
<dbReference type="Proteomes" id="UP000448943">
    <property type="component" value="Unassembled WGS sequence"/>
</dbReference>
<accession>A0A6N9Q4S7</accession>
<feature type="domain" description="Glycosyltransferase 2-like" evidence="1">
    <location>
        <begin position="20"/>
        <end position="119"/>
    </location>
</feature>
<evidence type="ECO:0000259" key="1">
    <source>
        <dbReference type="Pfam" id="PF00535"/>
    </source>
</evidence>
<organism evidence="2 3">
    <name type="scientific">Chengkuizengella marina</name>
    <dbReference type="NCBI Taxonomy" id="2507566"/>
    <lineage>
        <taxon>Bacteria</taxon>
        <taxon>Bacillati</taxon>
        <taxon>Bacillota</taxon>
        <taxon>Bacilli</taxon>
        <taxon>Bacillales</taxon>
        <taxon>Paenibacillaceae</taxon>
        <taxon>Chengkuizengella</taxon>
    </lineage>
</organism>